<dbReference type="Proteomes" id="UP001213000">
    <property type="component" value="Unassembled WGS sequence"/>
</dbReference>
<keyword evidence="8" id="KW-0378">Hydrolase</keyword>
<evidence type="ECO:0000256" key="2">
    <source>
        <dbReference type="ARBA" id="ARBA00022679"/>
    </source>
</evidence>
<keyword evidence="19" id="KW-1185">Reference proteome</keyword>
<keyword evidence="15" id="KW-0233">DNA recombination</keyword>
<evidence type="ECO:0000256" key="9">
    <source>
        <dbReference type="ARBA" id="ARBA00022842"/>
    </source>
</evidence>
<comment type="caution">
    <text evidence="18">The sequence shown here is derived from an EMBL/GenBank/DDBJ whole genome shotgun (WGS) entry which is preliminary data.</text>
</comment>
<dbReference type="InterPro" id="IPR056924">
    <property type="entry name" value="SH3_Tf2-1"/>
</dbReference>
<dbReference type="GO" id="GO:0003677">
    <property type="term" value="F:DNA binding"/>
    <property type="evidence" value="ECO:0007669"/>
    <property type="project" value="UniProtKB-KW"/>
</dbReference>
<dbReference type="Pfam" id="PF17921">
    <property type="entry name" value="Integrase_H2C2"/>
    <property type="match status" value="1"/>
</dbReference>
<evidence type="ECO:0000256" key="10">
    <source>
        <dbReference type="ARBA" id="ARBA00022884"/>
    </source>
</evidence>
<evidence type="ECO:0000256" key="14">
    <source>
        <dbReference type="ARBA" id="ARBA00023125"/>
    </source>
</evidence>
<protein>
    <recommendedName>
        <fullName evidence="17">Integrase catalytic domain-containing protein</fullName>
    </recommendedName>
</protein>
<dbReference type="InterPro" id="IPR041588">
    <property type="entry name" value="Integrase_H2C2"/>
</dbReference>
<dbReference type="PANTHER" id="PTHR37984">
    <property type="entry name" value="PROTEIN CBG26694"/>
    <property type="match status" value="1"/>
</dbReference>
<dbReference type="Gene3D" id="1.10.340.70">
    <property type="match status" value="1"/>
</dbReference>
<dbReference type="InterPro" id="IPR041373">
    <property type="entry name" value="RT_RNaseH"/>
</dbReference>
<dbReference type="InterPro" id="IPR016197">
    <property type="entry name" value="Chromo-like_dom_sf"/>
</dbReference>
<evidence type="ECO:0000256" key="16">
    <source>
        <dbReference type="SAM" id="MobiDB-lite"/>
    </source>
</evidence>
<evidence type="ECO:0000256" key="8">
    <source>
        <dbReference type="ARBA" id="ARBA00022801"/>
    </source>
</evidence>
<dbReference type="GO" id="GO:0004519">
    <property type="term" value="F:endonuclease activity"/>
    <property type="evidence" value="ECO:0007669"/>
    <property type="project" value="UniProtKB-KW"/>
</dbReference>
<evidence type="ECO:0000256" key="13">
    <source>
        <dbReference type="ARBA" id="ARBA00022932"/>
    </source>
</evidence>
<dbReference type="GO" id="GO:0006508">
    <property type="term" value="P:proteolysis"/>
    <property type="evidence" value="ECO:0007669"/>
    <property type="project" value="UniProtKB-KW"/>
</dbReference>
<dbReference type="InterPro" id="IPR050951">
    <property type="entry name" value="Retrovirus_Pol_polyprotein"/>
</dbReference>
<dbReference type="Gene3D" id="3.30.420.10">
    <property type="entry name" value="Ribonuclease H-like superfamily/Ribonuclease H"/>
    <property type="match status" value="1"/>
</dbReference>
<dbReference type="SUPFAM" id="SSF56672">
    <property type="entry name" value="DNA/RNA polymerases"/>
    <property type="match status" value="1"/>
</dbReference>
<dbReference type="AlphaFoldDB" id="A0AAD5YL76"/>
<dbReference type="CDD" id="cd09274">
    <property type="entry name" value="RNase_HI_RT_Ty3"/>
    <property type="match status" value="1"/>
</dbReference>
<keyword evidence="3" id="KW-0548">Nucleotidyltransferase</keyword>
<evidence type="ECO:0000256" key="3">
    <source>
        <dbReference type="ARBA" id="ARBA00022695"/>
    </source>
</evidence>
<keyword evidence="11" id="KW-0229">DNA integration</keyword>
<dbReference type="EMBL" id="JANIEX010001404">
    <property type="protein sequence ID" value="KAJ3558320.1"/>
    <property type="molecule type" value="Genomic_DNA"/>
</dbReference>
<sequence>MAQEPPPINVVTDGCVTGIAGVVSQGSDWKKARVAAFFSAKLNSAQQNYPVHEIEMLAGVETMMRHKDILQGARFRWFTDHKGLVSLLQQKDLSGRQARWLEKLSQFDFEIVYVPGSENVLSDALSRIYSNDQPGTVRARSEYTYHDVIDNDHMPIHSVTMPLHVGSEGASTIMAVTRGQAKRKAEGANERQDNQTSVPPKERMEGGNGISTPKPAQKPEQQKNTSVSKPTETREKLTIRIPARPRVDVANNVQDAVSTQTPLRACSSGDALASKSIQSESSAIHTSPDTPSLVNLIHSAPAGIDVLSAIQNQYCEDPLFKPIAISPKEYKNFRLDNGLLLINIQGSERLCIPDVKINNRNVREILISEAHSLLAHLGARRTSDYLRDQVWWKTLVSDIASYCDSCITCRRSKPPNHKLFGLLQPLPVPSTPWENIGIDFVGPMPESKDRDATYDSITVIIDRLTGMIHLVPSRLNYNARQVAELIFREVYRLHGLPKSIISDRDTLFTSTFWQHLNKLIGIKLHMSSAYHPESDGSTERANRTVVQMLRQCIAPDQKNWVTKLPAIEFAINSACSEVTGYTPFFLNYGRMPRPLIWNSPAQNEYPGVRIFAQNLKNAVIQAHDSILSHRIKETQTANRKRTPSPFHVGDLVYISTKNVSFPRGLARKLVPKFIGPYPIICDFGNNSYKIGLSRNLRQRGVHDVFHSSLLRIHVPNDDRLFPGRLDTQVWDFGDSDQEWAVDRIRSHSGMKRSALFEILWKSGDVTWLPYEKIDHLTALEHYFEALGIDGIDQLEDNRAQRGPPPDEQITFSAIWIDTNLLDDTQKDAFVLTQLSLGPDSQSLPDLFPQHTYPKLLLFASLVLAVMGYNFRPPKWKLPLGFREGMALFSFIHYTDPAIWTILDLLTGGIIPFSAALLRLYIILDGKIRNLQPSQTLTHPVPVGYDDFVAIFNQHDTEFRLCYRESKDSAWIIPEGSRHIGKKIVDLEPFSHAAPPRSQQVLRNSRDDQ</sequence>
<gene>
    <name evidence="18" type="ORF">NP233_g11530</name>
</gene>
<dbReference type="GO" id="GO:0003964">
    <property type="term" value="F:RNA-directed DNA polymerase activity"/>
    <property type="evidence" value="ECO:0007669"/>
    <property type="project" value="UniProtKB-KW"/>
</dbReference>
<keyword evidence="7" id="KW-0255">Endonuclease</keyword>
<keyword evidence="4" id="KW-0540">Nuclease</keyword>
<proteinExistence type="predicted"/>
<evidence type="ECO:0000256" key="12">
    <source>
        <dbReference type="ARBA" id="ARBA00022918"/>
    </source>
</evidence>
<feature type="region of interest" description="Disordered" evidence="16">
    <location>
        <begin position="177"/>
        <end position="243"/>
    </location>
</feature>
<evidence type="ECO:0000256" key="1">
    <source>
        <dbReference type="ARBA" id="ARBA00022670"/>
    </source>
</evidence>
<dbReference type="SUPFAM" id="SSF53098">
    <property type="entry name" value="Ribonuclease H-like"/>
    <property type="match status" value="1"/>
</dbReference>
<dbReference type="InterPro" id="IPR036397">
    <property type="entry name" value="RNaseH_sf"/>
</dbReference>
<keyword evidence="10" id="KW-0694">RNA-binding</keyword>
<dbReference type="Pfam" id="PF24626">
    <property type="entry name" value="SH3_Tf2-1"/>
    <property type="match status" value="1"/>
</dbReference>
<evidence type="ECO:0000256" key="4">
    <source>
        <dbReference type="ARBA" id="ARBA00022722"/>
    </source>
</evidence>
<name>A0AAD5YL76_9AGAR</name>
<dbReference type="PROSITE" id="PS50994">
    <property type="entry name" value="INTEGRASE"/>
    <property type="match status" value="1"/>
</dbReference>
<dbReference type="GO" id="GO:0004190">
    <property type="term" value="F:aspartic-type endopeptidase activity"/>
    <property type="evidence" value="ECO:0007669"/>
    <property type="project" value="UniProtKB-KW"/>
</dbReference>
<dbReference type="GO" id="GO:0005634">
    <property type="term" value="C:nucleus"/>
    <property type="evidence" value="ECO:0007669"/>
    <property type="project" value="UniProtKB-ARBA"/>
</dbReference>
<evidence type="ECO:0000256" key="11">
    <source>
        <dbReference type="ARBA" id="ARBA00022908"/>
    </source>
</evidence>
<dbReference type="GO" id="GO:0046872">
    <property type="term" value="F:metal ion binding"/>
    <property type="evidence" value="ECO:0007669"/>
    <property type="project" value="UniProtKB-KW"/>
</dbReference>
<keyword evidence="2" id="KW-0808">Transferase</keyword>
<dbReference type="InterPro" id="IPR012337">
    <property type="entry name" value="RNaseH-like_sf"/>
</dbReference>
<evidence type="ECO:0000256" key="15">
    <source>
        <dbReference type="ARBA" id="ARBA00023172"/>
    </source>
</evidence>
<keyword evidence="5" id="KW-0479">Metal-binding</keyword>
<dbReference type="GO" id="GO:0006310">
    <property type="term" value="P:DNA recombination"/>
    <property type="evidence" value="ECO:0007669"/>
    <property type="project" value="UniProtKB-KW"/>
</dbReference>
<dbReference type="Pfam" id="PF17917">
    <property type="entry name" value="RT_RNaseH"/>
    <property type="match status" value="1"/>
</dbReference>
<accession>A0AAD5YL76</accession>
<dbReference type="GO" id="GO:0003887">
    <property type="term" value="F:DNA-directed DNA polymerase activity"/>
    <property type="evidence" value="ECO:0007669"/>
    <property type="project" value="UniProtKB-KW"/>
</dbReference>
<keyword evidence="14" id="KW-0238">DNA-binding</keyword>
<keyword evidence="12" id="KW-0695">RNA-directed DNA polymerase</keyword>
<organism evidence="18 19">
    <name type="scientific">Leucocoprinus birnbaumii</name>
    <dbReference type="NCBI Taxonomy" id="56174"/>
    <lineage>
        <taxon>Eukaryota</taxon>
        <taxon>Fungi</taxon>
        <taxon>Dikarya</taxon>
        <taxon>Basidiomycota</taxon>
        <taxon>Agaricomycotina</taxon>
        <taxon>Agaricomycetes</taxon>
        <taxon>Agaricomycetidae</taxon>
        <taxon>Agaricales</taxon>
        <taxon>Agaricineae</taxon>
        <taxon>Agaricaceae</taxon>
        <taxon>Leucocoprinus</taxon>
    </lineage>
</organism>
<keyword evidence="13" id="KW-0239">DNA-directed DNA polymerase</keyword>
<evidence type="ECO:0000256" key="5">
    <source>
        <dbReference type="ARBA" id="ARBA00022723"/>
    </source>
</evidence>
<evidence type="ECO:0000313" key="18">
    <source>
        <dbReference type="EMBL" id="KAJ3558320.1"/>
    </source>
</evidence>
<evidence type="ECO:0000313" key="19">
    <source>
        <dbReference type="Proteomes" id="UP001213000"/>
    </source>
</evidence>
<dbReference type="SUPFAM" id="SSF54160">
    <property type="entry name" value="Chromo domain-like"/>
    <property type="match status" value="1"/>
</dbReference>
<dbReference type="GO" id="GO:0003723">
    <property type="term" value="F:RNA binding"/>
    <property type="evidence" value="ECO:0007669"/>
    <property type="project" value="UniProtKB-KW"/>
</dbReference>
<evidence type="ECO:0000256" key="6">
    <source>
        <dbReference type="ARBA" id="ARBA00022750"/>
    </source>
</evidence>
<dbReference type="InterPro" id="IPR001584">
    <property type="entry name" value="Integrase_cat-core"/>
</dbReference>
<evidence type="ECO:0000256" key="7">
    <source>
        <dbReference type="ARBA" id="ARBA00022759"/>
    </source>
</evidence>
<keyword evidence="1" id="KW-0645">Protease</keyword>
<dbReference type="InterPro" id="IPR043502">
    <property type="entry name" value="DNA/RNA_pol_sf"/>
</dbReference>
<keyword evidence="9" id="KW-0460">Magnesium</keyword>
<reference evidence="18" key="1">
    <citation type="submission" date="2022-07" db="EMBL/GenBank/DDBJ databases">
        <title>Genome Sequence of Leucocoprinus birnbaumii.</title>
        <authorList>
            <person name="Buettner E."/>
        </authorList>
    </citation>
    <scope>NUCLEOTIDE SEQUENCE</scope>
    <source>
        <strain evidence="18">VT141</strain>
    </source>
</reference>
<dbReference type="PANTHER" id="PTHR37984:SF5">
    <property type="entry name" value="PROTEIN NYNRIN-LIKE"/>
    <property type="match status" value="1"/>
</dbReference>
<dbReference type="GO" id="GO:0015074">
    <property type="term" value="P:DNA integration"/>
    <property type="evidence" value="ECO:0007669"/>
    <property type="project" value="UniProtKB-KW"/>
</dbReference>
<feature type="domain" description="Integrase catalytic" evidence="17">
    <location>
        <begin position="428"/>
        <end position="591"/>
    </location>
</feature>
<keyword evidence="6" id="KW-0064">Aspartyl protease</keyword>
<evidence type="ECO:0000259" key="17">
    <source>
        <dbReference type="PROSITE" id="PS50994"/>
    </source>
</evidence>
<feature type="compositionally biased region" description="Basic and acidic residues" evidence="16">
    <location>
        <begin position="183"/>
        <end position="193"/>
    </location>
</feature>